<sequence>METRTEDVGLTRVPTLTSSWDAECGALTQSLLLARTGVGTQDVDWEELLAPPAPGTCEFELKLESCGIPLILLWQYPSSRKSKGNALTSEASLLYGFCAEMVFVPQGK</sequence>
<organism evidence="1 2">
    <name type="scientific">Castor canadensis</name>
    <name type="common">American beaver</name>
    <dbReference type="NCBI Taxonomy" id="51338"/>
    <lineage>
        <taxon>Eukaryota</taxon>
        <taxon>Metazoa</taxon>
        <taxon>Chordata</taxon>
        <taxon>Craniata</taxon>
        <taxon>Vertebrata</taxon>
        <taxon>Euteleostomi</taxon>
        <taxon>Mammalia</taxon>
        <taxon>Eutheria</taxon>
        <taxon>Euarchontoglires</taxon>
        <taxon>Glires</taxon>
        <taxon>Rodentia</taxon>
        <taxon>Castorimorpha</taxon>
        <taxon>Castoridae</taxon>
        <taxon>Castor</taxon>
    </lineage>
</organism>
<protein>
    <submittedName>
        <fullName evidence="2">ATPase PAAT-like isoform X1</fullName>
    </submittedName>
</protein>
<name>A0AC58MXV0_CASCN</name>
<reference evidence="2" key="1">
    <citation type="submission" date="2025-08" db="UniProtKB">
        <authorList>
            <consortium name="RefSeq"/>
        </authorList>
    </citation>
    <scope>IDENTIFICATION</scope>
</reference>
<evidence type="ECO:0000313" key="1">
    <source>
        <dbReference type="Proteomes" id="UP001732720"/>
    </source>
</evidence>
<gene>
    <name evidence="2" type="primary">LOC109691648</name>
</gene>
<dbReference type="Proteomes" id="UP001732720">
    <property type="component" value="Chromosome 7"/>
</dbReference>
<dbReference type="RefSeq" id="XP_073934237.1">
    <property type="nucleotide sequence ID" value="XM_074078136.1"/>
</dbReference>
<keyword evidence="1" id="KW-1185">Reference proteome</keyword>
<accession>A0AC58MXV0</accession>
<evidence type="ECO:0000313" key="2">
    <source>
        <dbReference type="RefSeq" id="XP_073934237.1"/>
    </source>
</evidence>
<proteinExistence type="predicted"/>